<keyword evidence="3" id="KW-1185">Reference proteome</keyword>
<feature type="region of interest" description="Disordered" evidence="1">
    <location>
        <begin position="501"/>
        <end position="526"/>
    </location>
</feature>
<evidence type="ECO:0000313" key="2">
    <source>
        <dbReference type="EMBL" id="PNF43132.1"/>
    </source>
</evidence>
<feature type="region of interest" description="Disordered" evidence="1">
    <location>
        <begin position="27"/>
        <end position="47"/>
    </location>
</feature>
<evidence type="ECO:0000256" key="1">
    <source>
        <dbReference type="SAM" id="MobiDB-lite"/>
    </source>
</evidence>
<gene>
    <name evidence="2" type="ORF">B7P43_G17794</name>
</gene>
<evidence type="ECO:0000313" key="3">
    <source>
        <dbReference type="Proteomes" id="UP000235965"/>
    </source>
</evidence>
<sequence length="686" mass="76576">MWKKYIMQGSPCHFSWTCESTSECRENSTMQKNKISTETSSPVEERGGAEVPSQALNSMVQSFSANQSQSIAVKSVGKSHLKSTVHQQHGKQCDCKEVEVRVKQLNSTMIQEGDKQLDVDGTEMCVIQPSSTTVQESLKQSNFREMKVCLTRISTAVQKYGRQSGVKATKVRLKQPTFNIVEECDKQSNDIEVTLVDPPNSVPVTKKVLSQSLTNCGTSDGHSCTPVNTVLNAAETSALLNLHVLHRWAPVLIKPGKLKLTGYLQSTCSSEAFHTTGIVVRRKDFDCFVCHDGTAYKLQGPFEDHKHNIPSPIQKLLHEGLPYKWKMMIRKWARLLNVVNGQEKEAKQKKETTSVTSQADRIESTKHIAGYDESFVAETVTANDVSASDENSSLNEGAVEKQTYRAGSLIPLKKLDGRGIIQTSSRGRLVVPPVRYWLGERLVQQNDQPTFFSPRAGVTKVIVNQSFASSGSQKKRKHSTPEAATLPLSKRRHARHITTHVKKSKLGTPKEEGAVMSHSPQSDQKQKAIMKAWQTRRAIEGKYNARQKRLMLNGKEKYMQICESGETLSDGTFTEAKEDRVLSKMEHKSKRPAYKSASASWCTKTGARKTKNYSLRSQKNGGLNNAKEFRGETLKKKRNFSPPSHIYDSEEDLLDGYGDDVLADLVSYNEISWAICIKMISVNVVT</sequence>
<dbReference type="Proteomes" id="UP000235965">
    <property type="component" value="Unassembled WGS sequence"/>
</dbReference>
<accession>A0A2J7RQM0</accession>
<protein>
    <submittedName>
        <fullName evidence="2">Uncharacterized protein</fullName>
    </submittedName>
</protein>
<dbReference type="OrthoDB" id="118550at2759"/>
<feature type="compositionally biased region" description="Polar residues" evidence="1">
    <location>
        <begin position="27"/>
        <end position="42"/>
    </location>
</feature>
<organism evidence="2 3">
    <name type="scientific">Cryptotermes secundus</name>
    <dbReference type="NCBI Taxonomy" id="105785"/>
    <lineage>
        <taxon>Eukaryota</taxon>
        <taxon>Metazoa</taxon>
        <taxon>Ecdysozoa</taxon>
        <taxon>Arthropoda</taxon>
        <taxon>Hexapoda</taxon>
        <taxon>Insecta</taxon>
        <taxon>Pterygota</taxon>
        <taxon>Neoptera</taxon>
        <taxon>Polyneoptera</taxon>
        <taxon>Dictyoptera</taxon>
        <taxon>Blattodea</taxon>
        <taxon>Blattoidea</taxon>
        <taxon>Termitoidae</taxon>
        <taxon>Kalotermitidae</taxon>
        <taxon>Cryptotermitinae</taxon>
        <taxon>Cryptotermes</taxon>
    </lineage>
</organism>
<comment type="caution">
    <text evidence="2">The sequence shown here is derived from an EMBL/GenBank/DDBJ whole genome shotgun (WGS) entry which is preliminary data.</text>
</comment>
<name>A0A2J7RQM0_9NEOP</name>
<dbReference type="AlphaFoldDB" id="A0A2J7RQM0"/>
<proteinExistence type="predicted"/>
<reference evidence="2 3" key="1">
    <citation type="submission" date="2017-12" db="EMBL/GenBank/DDBJ databases">
        <title>Hemimetabolous genomes reveal molecular basis of termite eusociality.</title>
        <authorList>
            <person name="Harrison M.C."/>
            <person name="Jongepier E."/>
            <person name="Robertson H.M."/>
            <person name="Arning N."/>
            <person name="Bitard-Feildel T."/>
            <person name="Chao H."/>
            <person name="Childers C.P."/>
            <person name="Dinh H."/>
            <person name="Doddapaneni H."/>
            <person name="Dugan S."/>
            <person name="Gowin J."/>
            <person name="Greiner C."/>
            <person name="Han Y."/>
            <person name="Hu H."/>
            <person name="Hughes D.S.T."/>
            <person name="Huylmans A.-K."/>
            <person name="Kemena C."/>
            <person name="Kremer L.P.M."/>
            <person name="Lee S.L."/>
            <person name="Lopez-Ezquerra A."/>
            <person name="Mallet L."/>
            <person name="Monroy-Kuhn J.M."/>
            <person name="Moser A."/>
            <person name="Murali S.C."/>
            <person name="Muzny D.M."/>
            <person name="Otani S."/>
            <person name="Piulachs M.-D."/>
            <person name="Poelchau M."/>
            <person name="Qu J."/>
            <person name="Schaub F."/>
            <person name="Wada-Katsumata A."/>
            <person name="Worley K.C."/>
            <person name="Xie Q."/>
            <person name="Ylla G."/>
            <person name="Poulsen M."/>
            <person name="Gibbs R.A."/>
            <person name="Schal C."/>
            <person name="Richards S."/>
            <person name="Belles X."/>
            <person name="Korb J."/>
            <person name="Bornberg-Bauer E."/>
        </authorList>
    </citation>
    <scope>NUCLEOTIDE SEQUENCE [LARGE SCALE GENOMIC DNA]</scope>
    <source>
        <tissue evidence="2">Whole body</tissue>
    </source>
</reference>
<dbReference type="EMBL" id="NEVH01000649">
    <property type="protein sequence ID" value="PNF43132.1"/>
    <property type="molecule type" value="Genomic_DNA"/>
</dbReference>